<feature type="transmembrane region" description="Helical" evidence="9">
    <location>
        <begin position="291"/>
        <end position="313"/>
    </location>
</feature>
<keyword evidence="4" id="KW-0732">Signal</keyword>
<evidence type="ECO:0000256" key="6">
    <source>
        <dbReference type="ARBA" id="ARBA00023136"/>
    </source>
</evidence>
<gene>
    <name evidence="11" type="primary">Tmem123</name>
</gene>
<comment type="subcellular location">
    <subcellularLocation>
        <location evidence="1">Membrane</location>
        <topology evidence="1">Single-pass type I membrane protein</topology>
    </subcellularLocation>
</comment>
<reference evidence="10" key="2">
    <citation type="journal article" date="2020" name="Biotechnol. Bioeng.">
        <title>Chromosome-scale scaffolds for the Chinese hamster reference genome assembly to facilitate the study of the CHO epigenome.</title>
        <authorList>
            <person name="Hilliard W."/>
            <person name="MacDonald M."/>
            <person name="Lee K.H."/>
        </authorList>
    </citation>
    <scope>NUCLEOTIDE SEQUENCE [LARGE SCALE GENOMIC DNA]</scope>
    <source>
        <strain evidence="10">17A/GY</strain>
    </source>
</reference>
<reference evidence="10" key="1">
    <citation type="journal article" date="2018" name="Biotechnol. Bioeng.">
        <title>A reference genome of the Chinese hamster based on a hybrid assembly strategy.</title>
        <authorList>
            <person name="Rupp O."/>
            <person name="MacDonald M.L."/>
            <person name="Li S."/>
            <person name="Dhiman H."/>
            <person name="Polson S."/>
            <person name="Griep S."/>
            <person name="Heffner K."/>
            <person name="Hernandez I."/>
            <person name="Brinkrolf K."/>
            <person name="Jadhav V."/>
            <person name="Samoudi M."/>
            <person name="Hao H."/>
            <person name="Kingham B."/>
            <person name="Goesmann A."/>
            <person name="Betenbaugh M.J."/>
            <person name="Lewis N.E."/>
            <person name="Borth N."/>
            <person name="Lee K.H."/>
        </authorList>
    </citation>
    <scope>NUCLEOTIDE SEQUENCE [LARGE SCALE GENOMIC DNA]</scope>
    <source>
        <strain evidence="10">17A/GY</strain>
    </source>
</reference>
<keyword evidence="5 9" id="KW-1133">Transmembrane helix</keyword>
<dbReference type="GeneID" id="100761122"/>
<sequence length="330" mass="35095">MAPDGTIAYPAAVPTRKLVHKTCRPAAGKSHALTRLQAPRPFSAPPQSVGRVTPLLSETTPSPPRLLWPRPLRRSPLLRATPPQGPGRRRQRRRRRRVLRRGTRRRKGTRSGRARGGQLRAGAVRLLPALRGPGTMARCSRGALLLLLGALQVLALPGAAADGADLHGSPQGNDSVPLLTSSANVTETITMASNQTNEVNSSTVTAGLPRNVTSVTVKPTTIAKISTPVVSPHITSTVSKSTPKASDSPNSTHTSASMMTTGHSSLKTSITITATIHPDKSKGSKFDTGSFVGGIVLTLGVLSVLYIGCKMYYSRRGIRYRSIDEHDAII</sequence>
<feature type="compositionally biased region" description="Low complexity" evidence="8">
    <location>
        <begin position="67"/>
        <end position="82"/>
    </location>
</feature>
<evidence type="ECO:0000256" key="9">
    <source>
        <dbReference type="SAM" id="Phobius"/>
    </source>
</evidence>
<keyword evidence="3 9" id="KW-0812">Transmembrane</keyword>
<keyword evidence="10" id="KW-1185">Reference proteome</keyword>
<evidence type="ECO:0000313" key="10">
    <source>
        <dbReference type="Proteomes" id="UP001108280"/>
    </source>
</evidence>
<feature type="region of interest" description="Disordered" evidence="8">
    <location>
        <begin position="233"/>
        <end position="262"/>
    </location>
</feature>
<dbReference type="GO" id="GO:0016020">
    <property type="term" value="C:membrane"/>
    <property type="evidence" value="ECO:0007669"/>
    <property type="project" value="UniProtKB-SubCell"/>
</dbReference>
<dbReference type="PANTHER" id="PTHR11337">
    <property type="entry name" value="MUCIN/PORIMIN"/>
    <property type="match status" value="1"/>
</dbReference>
<dbReference type="OrthoDB" id="6160056at2759"/>
<evidence type="ECO:0000256" key="4">
    <source>
        <dbReference type="ARBA" id="ARBA00022729"/>
    </source>
</evidence>
<comment type="similarity">
    <text evidence="2">Belongs to the CD164 family.</text>
</comment>
<feature type="compositionally biased region" description="Basic residues" evidence="8">
    <location>
        <begin position="87"/>
        <end position="113"/>
    </location>
</feature>
<reference evidence="11" key="3">
    <citation type="submission" date="2025-08" db="UniProtKB">
        <authorList>
            <consortium name="RefSeq"/>
        </authorList>
    </citation>
    <scope>IDENTIFICATION</scope>
    <source>
        <strain evidence="11">17A/GY</strain>
        <tissue evidence="11">Liver</tissue>
    </source>
</reference>
<feature type="region of interest" description="Disordered" evidence="8">
    <location>
        <begin position="29"/>
        <end position="120"/>
    </location>
</feature>
<evidence type="ECO:0000256" key="7">
    <source>
        <dbReference type="ARBA" id="ARBA00023180"/>
    </source>
</evidence>
<evidence type="ECO:0000256" key="3">
    <source>
        <dbReference type="ARBA" id="ARBA00022692"/>
    </source>
</evidence>
<dbReference type="RefSeq" id="XP_027271058.1">
    <property type="nucleotide sequence ID" value="XM_027415257.1"/>
</dbReference>
<name>A0A9J7FXZ3_CRIGR</name>
<dbReference type="InterPro" id="IPR007947">
    <property type="entry name" value="CD164_MGC24"/>
</dbReference>
<evidence type="ECO:0000256" key="5">
    <source>
        <dbReference type="ARBA" id="ARBA00022989"/>
    </source>
</evidence>
<accession>A0A9J7FXZ3</accession>
<evidence type="ECO:0000256" key="2">
    <source>
        <dbReference type="ARBA" id="ARBA00005341"/>
    </source>
</evidence>
<evidence type="ECO:0000256" key="1">
    <source>
        <dbReference type="ARBA" id="ARBA00004479"/>
    </source>
</evidence>
<dbReference type="KEGG" id="cge:100761122"/>
<organism evidence="10 11">
    <name type="scientific">Cricetulus griseus</name>
    <name type="common">Chinese hamster</name>
    <name type="synonym">Cricetulus barabensis griseus</name>
    <dbReference type="NCBI Taxonomy" id="10029"/>
    <lineage>
        <taxon>Eukaryota</taxon>
        <taxon>Metazoa</taxon>
        <taxon>Chordata</taxon>
        <taxon>Craniata</taxon>
        <taxon>Vertebrata</taxon>
        <taxon>Euteleostomi</taxon>
        <taxon>Mammalia</taxon>
        <taxon>Eutheria</taxon>
        <taxon>Euarchontoglires</taxon>
        <taxon>Glires</taxon>
        <taxon>Rodentia</taxon>
        <taxon>Myomorpha</taxon>
        <taxon>Muroidea</taxon>
        <taxon>Cricetidae</taxon>
        <taxon>Cricetinae</taxon>
        <taxon>Cricetulus</taxon>
    </lineage>
</organism>
<dbReference type="PANTHER" id="PTHR11337:SF14">
    <property type="entry name" value="PORIMIN"/>
    <property type="match status" value="1"/>
</dbReference>
<keyword evidence="6 9" id="KW-0472">Membrane</keyword>
<dbReference type="CTD" id="114908"/>
<dbReference type="Pfam" id="PF05283">
    <property type="entry name" value="MGC-24"/>
    <property type="match status" value="1"/>
</dbReference>
<dbReference type="GO" id="GO:0031410">
    <property type="term" value="C:cytoplasmic vesicle"/>
    <property type="evidence" value="ECO:0007669"/>
    <property type="project" value="TreeGrafter"/>
</dbReference>
<evidence type="ECO:0000313" key="11">
    <source>
        <dbReference type="RefSeq" id="XP_027271058.1"/>
    </source>
</evidence>
<keyword evidence="7" id="KW-0325">Glycoprotein</keyword>
<dbReference type="Proteomes" id="UP001108280">
    <property type="component" value="Chromosome 4"/>
</dbReference>
<proteinExistence type="inferred from homology"/>
<evidence type="ECO:0000256" key="8">
    <source>
        <dbReference type="SAM" id="MobiDB-lite"/>
    </source>
</evidence>
<protein>
    <submittedName>
        <fullName evidence="11">Porimin isoform X2</fullName>
    </submittedName>
</protein>
<dbReference type="AlphaFoldDB" id="A0A9J7FXZ3"/>